<evidence type="ECO:0000313" key="1">
    <source>
        <dbReference type="EMBL" id="KAJ1349753.1"/>
    </source>
</evidence>
<dbReference type="Proteomes" id="UP001196413">
    <property type="component" value="Unassembled WGS sequence"/>
</dbReference>
<protein>
    <submittedName>
        <fullName evidence="1">Uncharacterized protein</fullName>
    </submittedName>
</protein>
<comment type="caution">
    <text evidence="1">The sequence shown here is derived from an EMBL/GenBank/DDBJ whole genome shotgun (WGS) entry which is preliminary data.</text>
</comment>
<proteinExistence type="predicted"/>
<evidence type="ECO:0000313" key="2">
    <source>
        <dbReference type="Proteomes" id="UP001196413"/>
    </source>
</evidence>
<keyword evidence="2" id="KW-1185">Reference proteome</keyword>
<dbReference type="AlphaFoldDB" id="A0AAD5QF44"/>
<sequence>MKLETTVDFGPAIAVSGAYVSRIAPLELLLYHFCQECFAAEGADKLRHDSEKLKA</sequence>
<dbReference type="EMBL" id="JAHQIW010000740">
    <property type="protein sequence ID" value="KAJ1349753.1"/>
    <property type="molecule type" value="Genomic_DNA"/>
</dbReference>
<reference evidence="1" key="1">
    <citation type="submission" date="2021-06" db="EMBL/GenBank/DDBJ databases">
        <title>Parelaphostrongylus tenuis whole genome reference sequence.</title>
        <authorList>
            <person name="Garwood T.J."/>
            <person name="Larsen P.A."/>
            <person name="Fountain-Jones N.M."/>
            <person name="Garbe J.R."/>
            <person name="Macchietto M.G."/>
            <person name="Kania S.A."/>
            <person name="Gerhold R.W."/>
            <person name="Richards J.E."/>
            <person name="Wolf T.M."/>
        </authorList>
    </citation>
    <scope>NUCLEOTIDE SEQUENCE</scope>
    <source>
        <strain evidence="1">MNPRO001-30</strain>
        <tissue evidence="1">Meninges</tissue>
    </source>
</reference>
<gene>
    <name evidence="1" type="ORF">KIN20_005396</name>
</gene>
<name>A0AAD5QF44_PARTN</name>
<organism evidence="1 2">
    <name type="scientific">Parelaphostrongylus tenuis</name>
    <name type="common">Meningeal worm</name>
    <dbReference type="NCBI Taxonomy" id="148309"/>
    <lineage>
        <taxon>Eukaryota</taxon>
        <taxon>Metazoa</taxon>
        <taxon>Ecdysozoa</taxon>
        <taxon>Nematoda</taxon>
        <taxon>Chromadorea</taxon>
        <taxon>Rhabditida</taxon>
        <taxon>Rhabditina</taxon>
        <taxon>Rhabditomorpha</taxon>
        <taxon>Strongyloidea</taxon>
        <taxon>Metastrongylidae</taxon>
        <taxon>Parelaphostrongylus</taxon>
    </lineage>
</organism>
<accession>A0AAD5QF44</accession>